<reference evidence="2 3" key="1">
    <citation type="submission" date="2010-05" db="EMBL/GenBank/DDBJ databases">
        <title>The Genome Sequence of Thecamonas trahens ATCC 50062.</title>
        <authorList>
            <consortium name="The Broad Institute Genome Sequencing Platform"/>
            <person name="Russ C."/>
            <person name="Cuomo C."/>
            <person name="Shea T."/>
            <person name="Young S.K."/>
            <person name="Zeng Q."/>
            <person name="Koehrsen M."/>
            <person name="Haas B."/>
            <person name="Borodovsky M."/>
            <person name="Guigo R."/>
            <person name="Alvarado L."/>
            <person name="Berlin A."/>
            <person name="Bochicchio J."/>
            <person name="Borenstein D."/>
            <person name="Chapman S."/>
            <person name="Chen Z."/>
            <person name="Freedman E."/>
            <person name="Gellesch M."/>
            <person name="Goldberg J."/>
            <person name="Griggs A."/>
            <person name="Gujja S."/>
            <person name="Heilman E."/>
            <person name="Heiman D."/>
            <person name="Hepburn T."/>
            <person name="Howarth C."/>
            <person name="Jen D."/>
            <person name="Larson L."/>
            <person name="Mehta T."/>
            <person name="Park D."/>
            <person name="Pearson M."/>
            <person name="Roberts A."/>
            <person name="Saif S."/>
            <person name="Shenoy N."/>
            <person name="Sisk P."/>
            <person name="Stolte C."/>
            <person name="Sykes S."/>
            <person name="Thomson T."/>
            <person name="Walk T."/>
            <person name="White J."/>
            <person name="Yandava C."/>
            <person name="Burger G."/>
            <person name="Gray M.W."/>
            <person name="Holland P.W.H."/>
            <person name="King N."/>
            <person name="Lang F.B.F."/>
            <person name="Roger A.J."/>
            <person name="Ruiz-Trillo I."/>
            <person name="Lander E."/>
            <person name="Nusbaum C."/>
        </authorList>
    </citation>
    <scope>NUCLEOTIDE SEQUENCE [LARGE SCALE GENOMIC DNA]</scope>
    <source>
        <strain evidence="2 3">ATCC 50062</strain>
    </source>
</reference>
<protein>
    <submittedName>
        <fullName evidence="2">Uncharacterized protein</fullName>
    </submittedName>
</protein>
<accession>A0A0L0DCY5</accession>
<name>A0A0L0DCY5_THETB</name>
<dbReference type="OrthoDB" id="10261348at2759"/>
<proteinExistence type="predicted"/>
<dbReference type="AlphaFoldDB" id="A0A0L0DCY5"/>
<dbReference type="RefSeq" id="XP_013757037.1">
    <property type="nucleotide sequence ID" value="XM_013901583.1"/>
</dbReference>
<evidence type="ECO:0000313" key="3">
    <source>
        <dbReference type="Proteomes" id="UP000054408"/>
    </source>
</evidence>
<feature type="region of interest" description="Disordered" evidence="1">
    <location>
        <begin position="1"/>
        <end position="77"/>
    </location>
</feature>
<dbReference type="Proteomes" id="UP000054408">
    <property type="component" value="Unassembled WGS sequence"/>
</dbReference>
<evidence type="ECO:0000313" key="2">
    <source>
        <dbReference type="EMBL" id="KNC50202.1"/>
    </source>
</evidence>
<dbReference type="GeneID" id="25565526"/>
<evidence type="ECO:0000256" key="1">
    <source>
        <dbReference type="SAM" id="MobiDB-lite"/>
    </source>
</evidence>
<dbReference type="Pfam" id="PF08315">
    <property type="entry name" value="cwf18"/>
    <property type="match status" value="1"/>
</dbReference>
<dbReference type="InterPro" id="IPR013169">
    <property type="entry name" value="mRNA_splic_Cwf18-like"/>
</dbReference>
<sequence length="169" mass="17261">MDETREQRKARLAAIRAAARAKEEDETGGGEEQPSTKRVRVNDVTVADGGTGSSSVAAGAGGAEGAEGATSTAVAASAGSGEDVVDLALAPMAAVTETAATVLPDFTKQDLLALAPKSHVAQLEAPIKDKLELLERRTTRAIMDILKDKLAAQNGSTNASIVVPTAKPQ</sequence>
<dbReference type="EMBL" id="GL349460">
    <property type="protein sequence ID" value="KNC50202.1"/>
    <property type="molecule type" value="Genomic_DNA"/>
</dbReference>
<gene>
    <name evidence="2" type="ORF">AMSG_06346</name>
</gene>
<organism evidence="2 3">
    <name type="scientific">Thecamonas trahens ATCC 50062</name>
    <dbReference type="NCBI Taxonomy" id="461836"/>
    <lineage>
        <taxon>Eukaryota</taxon>
        <taxon>Apusozoa</taxon>
        <taxon>Apusomonadida</taxon>
        <taxon>Apusomonadidae</taxon>
        <taxon>Thecamonas</taxon>
    </lineage>
</organism>
<feature type="compositionally biased region" description="Low complexity" evidence="1">
    <location>
        <begin position="66"/>
        <end position="77"/>
    </location>
</feature>
<keyword evidence="3" id="KW-1185">Reference proteome</keyword>